<dbReference type="Proteomes" id="UP000279259">
    <property type="component" value="Unassembled WGS sequence"/>
</dbReference>
<organism evidence="2 3">
    <name type="scientific">Saitozyma podzolica</name>
    <dbReference type="NCBI Taxonomy" id="1890683"/>
    <lineage>
        <taxon>Eukaryota</taxon>
        <taxon>Fungi</taxon>
        <taxon>Dikarya</taxon>
        <taxon>Basidiomycota</taxon>
        <taxon>Agaricomycotina</taxon>
        <taxon>Tremellomycetes</taxon>
        <taxon>Tremellales</taxon>
        <taxon>Trimorphomycetaceae</taxon>
        <taxon>Saitozyma</taxon>
    </lineage>
</organism>
<evidence type="ECO:0000256" key="1">
    <source>
        <dbReference type="SAM" id="MobiDB-lite"/>
    </source>
</evidence>
<dbReference type="AlphaFoldDB" id="A0A427YW95"/>
<gene>
    <name evidence="2" type="ORF">EHS25_000372</name>
</gene>
<feature type="region of interest" description="Disordered" evidence="1">
    <location>
        <begin position="68"/>
        <end position="91"/>
    </location>
</feature>
<keyword evidence="3" id="KW-1185">Reference proteome</keyword>
<reference evidence="2 3" key="1">
    <citation type="submission" date="2018-11" db="EMBL/GenBank/DDBJ databases">
        <title>Genome sequence of Saitozyma podzolica DSM 27192.</title>
        <authorList>
            <person name="Aliyu H."/>
            <person name="Gorte O."/>
            <person name="Ochsenreither K."/>
        </authorList>
    </citation>
    <scope>NUCLEOTIDE SEQUENCE [LARGE SCALE GENOMIC DNA]</scope>
    <source>
        <strain evidence="2 3">DSM 27192</strain>
    </source>
</reference>
<evidence type="ECO:0000313" key="2">
    <source>
        <dbReference type="EMBL" id="RSH95285.1"/>
    </source>
</evidence>
<feature type="region of interest" description="Disordered" evidence="1">
    <location>
        <begin position="117"/>
        <end position="160"/>
    </location>
</feature>
<feature type="compositionally biased region" description="Low complexity" evidence="1">
    <location>
        <begin position="123"/>
        <end position="142"/>
    </location>
</feature>
<feature type="region of interest" description="Disordered" evidence="1">
    <location>
        <begin position="1"/>
        <end position="23"/>
    </location>
</feature>
<proteinExistence type="predicted"/>
<sequence length="160" mass="17366">MFSTRDTSHLTPRSPLSPLSPIDLRRLQLTTSPLTRPLTRRGPHPTPEAPRSLLVKRLFGATTRWSDDDVFLVGPTPTPISEPSPDLQVDRGDVAQYAPPHVSPFISGFDPILDLKQEQGMYNPSTRPGGTPTPTRTSGNPGSYRPLHQVGSAVAKLGTP</sequence>
<feature type="compositionally biased region" description="Polar residues" evidence="1">
    <location>
        <begin position="1"/>
        <end position="11"/>
    </location>
</feature>
<dbReference type="EMBL" id="RSCD01000001">
    <property type="protein sequence ID" value="RSH95285.1"/>
    <property type="molecule type" value="Genomic_DNA"/>
</dbReference>
<evidence type="ECO:0000313" key="3">
    <source>
        <dbReference type="Proteomes" id="UP000279259"/>
    </source>
</evidence>
<name>A0A427YW95_9TREE</name>
<feature type="region of interest" description="Disordered" evidence="1">
    <location>
        <begin position="31"/>
        <end position="50"/>
    </location>
</feature>
<protein>
    <submittedName>
        <fullName evidence="2">Uncharacterized protein</fullName>
    </submittedName>
</protein>
<comment type="caution">
    <text evidence="2">The sequence shown here is derived from an EMBL/GenBank/DDBJ whole genome shotgun (WGS) entry which is preliminary data.</text>
</comment>
<accession>A0A427YW95</accession>
<feature type="compositionally biased region" description="Low complexity" evidence="1">
    <location>
        <begin position="12"/>
        <end position="23"/>
    </location>
</feature>